<organism evidence="1 2">
    <name type="scientific">Elysia crispata</name>
    <name type="common">lettuce slug</name>
    <dbReference type="NCBI Taxonomy" id="231223"/>
    <lineage>
        <taxon>Eukaryota</taxon>
        <taxon>Metazoa</taxon>
        <taxon>Spiralia</taxon>
        <taxon>Lophotrochozoa</taxon>
        <taxon>Mollusca</taxon>
        <taxon>Gastropoda</taxon>
        <taxon>Heterobranchia</taxon>
        <taxon>Euthyneura</taxon>
        <taxon>Panpulmonata</taxon>
        <taxon>Sacoglossa</taxon>
        <taxon>Placobranchoidea</taxon>
        <taxon>Plakobranchidae</taxon>
        <taxon>Elysia</taxon>
    </lineage>
</organism>
<keyword evidence="2" id="KW-1185">Reference proteome</keyword>
<dbReference type="Proteomes" id="UP001283361">
    <property type="component" value="Unassembled WGS sequence"/>
</dbReference>
<gene>
    <name evidence="1" type="ORF">RRG08_009971</name>
</gene>
<comment type="caution">
    <text evidence="1">The sequence shown here is derived from an EMBL/GenBank/DDBJ whole genome shotgun (WGS) entry which is preliminary data.</text>
</comment>
<protein>
    <submittedName>
        <fullName evidence="1">Uncharacterized protein</fullName>
    </submittedName>
</protein>
<evidence type="ECO:0000313" key="1">
    <source>
        <dbReference type="EMBL" id="KAK3799428.1"/>
    </source>
</evidence>
<reference evidence="1" key="1">
    <citation type="journal article" date="2023" name="G3 (Bethesda)">
        <title>A reference genome for the long-term kleptoplast-retaining sea slug Elysia crispata morphotype clarki.</title>
        <authorList>
            <person name="Eastman K.E."/>
            <person name="Pendleton A.L."/>
            <person name="Shaikh M.A."/>
            <person name="Suttiyut T."/>
            <person name="Ogas R."/>
            <person name="Tomko P."/>
            <person name="Gavelis G."/>
            <person name="Widhalm J.R."/>
            <person name="Wisecaver J.H."/>
        </authorList>
    </citation>
    <scope>NUCLEOTIDE SEQUENCE</scope>
    <source>
        <strain evidence="1">ECLA1</strain>
    </source>
</reference>
<accession>A0AAE1B4M6</accession>
<dbReference type="EMBL" id="JAWDGP010000571">
    <property type="protein sequence ID" value="KAK3799428.1"/>
    <property type="molecule type" value="Genomic_DNA"/>
</dbReference>
<proteinExistence type="predicted"/>
<dbReference type="AlphaFoldDB" id="A0AAE1B4M6"/>
<name>A0AAE1B4M6_9GAST</name>
<evidence type="ECO:0000313" key="2">
    <source>
        <dbReference type="Proteomes" id="UP001283361"/>
    </source>
</evidence>
<sequence length="80" mass="9114">MFSSLDENVEIVVDESRAGGMSGRFKWNVIVLMIESSIDLTAVRDNVWRGKVYTVLASPIKLRQFKSPSHPPFRHFCTES</sequence>